<evidence type="ECO:0000256" key="1">
    <source>
        <dbReference type="SAM" id="Phobius"/>
    </source>
</evidence>
<comment type="caution">
    <text evidence="2">The sequence shown here is derived from an EMBL/GenBank/DDBJ whole genome shotgun (WGS) entry which is preliminary data.</text>
</comment>
<organism evidence="2 3">
    <name type="scientific">Legionella resiliens</name>
    <dbReference type="NCBI Taxonomy" id="2905958"/>
    <lineage>
        <taxon>Bacteria</taxon>
        <taxon>Pseudomonadati</taxon>
        <taxon>Pseudomonadota</taxon>
        <taxon>Gammaproteobacteria</taxon>
        <taxon>Legionellales</taxon>
        <taxon>Legionellaceae</taxon>
        <taxon>Legionella</taxon>
    </lineage>
</organism>
<feature type="transmembrane region" description="Helical" evidence="1">
    <location>
        <begin position="171"/>
        <end position="189"/>
    </location>
</feature>
<keyword evidence="1" id="KW-1133">Transmembrane helix</keyword>
<evidence type="ECO:0000313" key="3">
    <source>
        <dbReference type="Proteomes" id="UP001320170"/>
    </source>
</evidence>
<proteinExistence type="predicted"/>
<dbReference type="EMBL" id="JAJTND010000001">
    <property type="protein sequence ID" value="MCE3531001.1"/>
    <property type="molecule type" value="Genomic_DNA"/>
</dbReference>
<evidence type="ECO:0000313" key="2">
    <source>
        <dbReference type="EMBL" id="MCE3531001.1"/>
    </source>
</evidence>
<accession>A0ABS8WWY7</accession>
<name>A0ABS8WWY7_9GAMM</name>
<evidence type="ECO:0008006" key="4">
    <source>
        <dbReference type="Google" id="ProtNLM"/>
    </source>
</evidence>
<feature type="transmembrane region" description="Helical" evidence="1">
    <location>
        <begin position="7"/>
        <end position="29"/>
    </location>
</feature>
<dbReference type="PANTHER" id="PTHR34368">
    <property type="entry name" value="OS01G0962200 PROTEIN"/>
    <property type="match status" value="1"/>
</dbReference>
<dbReference type="RefSeq" id="WP_232890220.1">
    <property type="nucleotide sequence ID" value="NZ_JAJSPM010000001.1"/>
</dbReference>
<feature type="transmembrane region" description="Helical" evidence="1">
    <location>
        <begin position="117"/>
        <end position="132"/>
    </location>
</feature>
<gene>
    <name evidence="2" type="ORF">LXO92_01250</name>
</gene>
<feature type="transmembrane region" description="Helical" evidence="1">
    <location>
        <begin position="49"/>
        <end position="71"/>
    </location>
</feature>
<protein>
    <recommendedName>
        <fullName evidence="4">Alkaline phytoceramidase</fullName>
    </recommendedName>
</protein>
<feature type="transmembrane region" description="Helical" evidence="1">
    <location>
        <begin position="83"/>
        <end position="105"/>
    </location>
</feature>
<keyword evidence="3" id="KW-1185">Reference proteome</keyword>
<keyword evidence="1" id="KW-0472">Membrane</keyword>
<dbReference type="PANTHER" id="PTHR34368:SF1">
    <property type="entry name" value="OS01G0962200 PROTEIN"/>
    <property type="match status" value="1"/>
</dbReference>
<keyword evidence="1" id="KW-0812">Transmembrane</keyword>
<dbReference type="Proteomes" id="UP001320170">
    <property type="component" value="Unassembled WGS sequence"/>
</dbReference>
<feature type="transmembrane region" description="Helical" evidence="1">
    <location>
        <begin position="139"/>
        <end position="159"/>
    </location>
</feature>
<reference evidence="2 3" key="1">
    <citation type="journal article" date="2024" name="Pathogens">
        <title>Characterization of a Novel Species of Legionella Isolated from a Healthcare Facility: Legionella resiliens sp. nov.</title>
        <authorList>
            <person name="Cristino S."/>
            <person name="Pascale M.R."/>
            <person name="Marino F."/>
            <person name="Derelitto C."/>
            <person name="Salaris S."/>
            <person name="Orsini M."/>
            <person name="Squarzoni S."/>
            <person name="Grottola A."/>
            <person name="Girolamini L."/>
        </authorList>
    </citation>
    <scope>NUCLEOTIDE SEQUENCE [LARGE SCALE GENOMIC DNA]</scope>
    <source>
        <strain evidence="2 3">8cVS16</strain>
    </source>
</reference>
<sequence>MVSKKTGTIILLGSALLMLVIGLLLPPIPQPQSYHHFAEQRTWFGLHNAWDVLSNLPFALVGIWGLFLLFFDNKIQFIERSERWIWVGISLGLILVALGSGYYHLAPDNRRLVWDRLPIMVVFMSFLAALISDRINSQLALWFWPFLLFIGIFSVLQWYASELHGTGDLRLYVAVQAYTILVAFIMLLLPSHYTRSWDIAVVALLYSLSKVFEIYDNQIYRFCSGMTSGHTLKHLAAALAAFWLIRMMWKRHIL</sequence>